<dbReference type="InterPro" id="IPR036412">
    <property type="entry name" value="HAD-like_sf"/>
</dbReference>
<protein>
    <submittedName>
        <fullName evidence="1">HAD hydrolase-like protein</fullName>
    </submittedName>
</protein>
<dbReference type="Pfam" id="PF13242">
    <property type="entry name" value="Hydrolase_like"/>
    <property type="match status" value="1"/>
</dbReference>
<reference evidence="2" key="1">
    <citation type="journal article" date="2019" name="Int. J. Syst. Evol. Microbiol.">
        <title>The Global Catalogue of Microorganisms (GCM) 10K type strain sequencing project: providing services to taxonomists for standard genome sequencing and annotation.</title>
        <authorList>
            <consortium name="The Broad Institute Genomics Platform"/>
            <consortium name="The Broad Institute Genome Sequencing Center for Infectious Disease"/>
            <person name="Wu L."/>
            <person name="Ma J."/>
        </authorList>
    </citation>
    <scope>NUCLEOTIDE SEQUENCE [LARGE SCALE GENOMIC DNA]</scope>
    <source>
        <strain evidence="2">CCUG 56607</strain>
    </source>
</reference>
<dbReference type="InterPro" id="IPR023214">
    <property type="entry name" value="HAD_sf"/>
</dbReference>
<organism evidence="1 2">
    <name type="scientific">Thalassobacillus hwangdonensis</name>
    <dbReference type="NCBI Taxonomy" id="546108"/>
    <lineage>
        <taxon>Bacteria</taxon>
        <taxon>Bacillati</taxon>
        <taxon>Bacillota</taxon>
        <taxon>Bacilli</taxon>
        <taxon>Bacillales</taxon>
        <taxon>Bacillaceae</taxon>
        <taxon>Thalassobacillus</taxon>
    </lineage>
</organism>
<dbReference type="Proteomes" id="UP001596990">
    <property type="component" value="Unassembled WGS sequence"/>
</dbReference>
<evidence type="ECO:0000313" key="1">
    <source>
        <dbReference type="EMBL" id="MFD1019109.1"/>
    </source>
</evidence>
<sequence>MIDEALTKYRLSPQDCVVIGDREKDMLAAHRAEVKSILVLTGDGKKARNQLNSIYLHYVAEDCNDAVSWLLSHK</sequence>
<evidence type="ECO:0000313" key="2">
    <source>
        <dbReference type="Proteomes" id="UP001596990"/>
    </source>
</evidence>
<dbReference type="EMBL" id="JBHTKL010000002">
    <property type="protein sequence ID" value="MFD1019109.1"/>
    <property type="molecule type" value="Genomic_DNA"/>
</dbReference>
<name>A0ABW3KZ08_9BACI</name>
<accession>A0ABW3KZ08</accession>
<dbReference type="Gene3D" id="3.40.50.1000">
    <property type="entry name" value="HAD superfamily/HAD-like"/>
    <property type="match status" value="1"/>
</dbReference>
<proteinExistence type="predicted"/>
<dbReference type="PANTHER" id="PTHR42891:SF1">
    <property type="entry name" value="D-GLYCERO-BETA-D-MANNO-HEPTOSE-1,7-BISPHOSPHATE 7-PHOSPHATASE"/>
    <property type="match status" value="1"/>
</dbReference>
<dbReference type="InterPro" id="IPR004446">
    <property type="entry name" value="Heptose_bisP_phosphatase"/>
</dbReference>
<dbReference type="PANTHER" id="PTHR42891">
    <property type="entry name" value="D-GLYCERO-BETA-D-MANNO-HEPTOSE-1,7-BISPHOSPHATE 7-PHOSPHATASE"/>
    <property type="match status" value="1"/>
</dbReference>
<dbReference type="SUPFAM" id="SSF56784">
    <property type="entry name" value="HAD-like"/>
    <property type="match status" value="1"/>
</dbReference>
<gene>
    <name evidence="1" type="ORF">ACFQ2J_07885</name>
</gene>
<dbReference type="RefSeq" id="WP_386058414.1">
    <property type="nucleotide sequence ID" value="NZ_JBHTKL010000002.1"/>
</dbReference>
<comment type="caution">
    <text evidence="1">The sequence shown here is derived from an EMBL/GenBank/DDBJ whole genome shotgun (WGS) entry which is preliminary data.</text>
</comment>
<keyword evidence="2" id="KW-1185">Reference proteome</keyword>